<keyword evidence="4 6" id="KW-0808">Transferase</keyword>
<dbReference type="GO" id="GO:0016757">
    <property type="term" value="F:glycosyltransferase activity"/>
    <property type="evidence" value="ECO:0007669"/>
    <property type="project" value="UniProtKB-KW"/>
</dbReference>
<dbReference type="AlphaFoldDB" id="A0A5B8TZX7"/>
<proteinExistence type="inferred from homology"/>
<evidence type="ECO:0000313" key="6">
    <source>
        <dbReference type="EMBL" id="QEC46274.1"/>
    </source>
</evidence>
<sequence>MGVDDPRAGARDRRAYLARLQAAGDQARRGTPAADGRAVALQTLHVLAQVLGREPHEVVDHPLLPAGRAIAVVEEEDHGARATLLTSSPPVTASVAVVIPTAARPDYLEVALASIAPQAARAGADVLVVDDGPSTATRDVARRHGARYVAHEQGGGLNAARNTGARETTAPLLAYVDDDVEVRPGWLDALVAAAAACPDEVGVFTGPILARIEDHPLRLCGREDPPVTHLDLGPQDRDCEHAWGANMAVRRSALERVGPFDEARELYGDEQEWQARLKAGGGRLRYVAAAALDHRRAGDDARLGALCRAAYRRGRASRRFDVFKQTAPSTAHELRILAGCLAHGPRFRCANGPILAAHSLGRLRALAAERVAVPPPPPARPGVDDFLSGRSGLVAGRRGRLLRADDLRHDVAALAARRRVRRAAARLPRRRVLVVGVERRDVPNLMAAARAELLASRHDVTIEVGEAGALGKFENLDRLLGAHDLAAFDWVLVLDDDVALPRGFLDAFLACAEAGGLVLAQPAHRRHSHAAWEVTRRQGGADWRETTFVEIGPVTAFAREAATVLLPFPATRMGWGLDVHWSAVAQQRGWRIGVVDATPIGHTIRPTAEGYPRDAAAAEARRFLDGRPYLRREEARTLRARRLPVA</sequence>
<dbReference type="KEGG" id="bsol:FSW04_00900"/>
<organism evidence="6 7">
    <name type="scientific">Baekduia soli</name>
    <dbReference type="NCBI Taxonomy" id="496014"/>
    <lineage>
        <taxon>Bacteria</taxon>
        <taxon>Bacillati</taxon>
        <taxon>Actinomycetota</taxon>
        <taxon>Thermoleophilia</taxon>
        <taxon>Solirubrobacterales</taxon>
        <taxon>Baekduiaceae</taxon>
        <taxon>Baekduia</taxon>
    </lineage>
</organism>
<dbReference type="InterPro" id="IPR001173">
    <property type="entry name" value="Glyco_trans_2-like"/>
</dbReference>
<evidence type="ECO:0000256" key="2">
    <source>
        <dbReference type="ARBA" id="ARBA00006739"/>
    </source>
</evidence>
<dbReference type="OrthoDB" id="2369748at2"/>
<reference evidence="6 7" key="1">
    <citation type="journal article" date="2018" name="J. Microbiol.">
        <title>Baekduia soli gen. nov., sp. nov., a novel bacterium isolated from the soil of Baekdu Mountain and proposal of a novel family name, Baekduiaceae fam. nov.</title>
        <authorList>
            <person name="An D.S."/>
            <person name="Siddiqi M.Z."/>
            <person name="Kim K.H."/>
            <person name="Yu H.S."/>
            <person name="Im W.T."/>
        </authorList>
    </citation>
    <scope>NUCLEOTIDE SEQUENCE [LARGE SCALE GENOMIC DNA]</scope>
    <source>
        <strain evidence="6 7">BR7-21</strain>
    </source>
</reference>
<evidence type="ECO:0000256" key="4">
    <source>
        <dbReference type="ARBA" id="ARBA00022679"/>
    </source>
</evidence>
<dbReference type="EMBL" id="CP042430">
    <property type="protein sequence ID" value="QEC46274.1"/>
    <property type="molecule type" value="Genomic_DNA"/>
</dbReference>
<dbReference type="SUPFAM" id="SSF53448">
    <property type="entry name" value="Nucleotide-diphospho-sugar transferases"/>
    <property type="match status" value="2"/>
</dbReference>
<accession>A0A5B8TZX7</accession>
<evidence type="ECO:0000256" key="1">
    <source>
        <dbReference type="ARBA" id="ARBA00004776"/>
    </source>
</evidence>
<keyword evidence="3" id="KW-0328">Glycosyltransferase</keyword>
<dbReference type="Gene3D" id="3.90.550.10">
    <property type="entry name" value="Spore Coat Polysaccharide Biosynthesis Protein SpsA, Chain A"/>
    <property type="match status" value="1"/>
</dbReference>
<evidence type="ECO:0000256" key="3">
    <source>
        <dbReference type="ARBA" id="ARBA00022676"/>
    </source>
</evidence>
<comment type="similarity">
    <text evidence="2">Belongs to the glycosyltransferase 2 family.</text>
</comment>
<evidence type="ECO:0000259" key="5">
    <source>
        <dbReference type="Pfam" id="PF00535"/>
    </source>
</evidence>
<protein>
    <submittedName>
        <fullName evidence="6">Glycosyltransferase</fullName>
    </submittedName>
</protein>
<keyword evidence="7" id="KW-1185">Reference proteome</keyword>
<feature type="domain" description="Glycosyltransferase 2-like" evidence="5">
    <location>
        <begin position="97"/>
        <end position="257"/>
    </location>
</feature>
<dbReference type="InterPro" id="IPR029044">
    <property type="entry name" value="Nucleotide-diphossugar_trans"/>
</dbReference>
<comment type="pathway">
    <text evidence="1">Cell wall biogenesis; cell wall polysaccharide biosynthesis.</text>
</comment>
<dbReference type="PANTHER" id="PTHR43179:SF12">
    <property type="entry name" value="GALACTOFURANOSYLTRANSFERASE GLFT2"/>
    <property type="match status" value="1"/>
</dbReference>
<gene>
    <name evidence="6" type="ORF">FSW04_00900</name>
</gene>
<name>A0A5B8TZX7_9ACTN</name>
<dbReference type="Proteomes" id="UP000321805">
    <property type="component" value="Chromosome"/>
</dbReference>
<dbReference type="PANTHER" id="PTHR43179">
    <property type="entry name" value="RHAMNOSYLTRANSFERASE WBBL"/>
    <property type="match status" value="1"/>
</dbReference>
<evidence type="ECO:0000313" key="7">
    <source>
        <dbReference type="Proteomes" id="UP000321805"/>
    </source>
</evidence>
<dbReference type="Pfam" id="PF00535">
    <property type="entry name" value="Glycos_transf_2"/>
    <property type="match status" value="1"/>
</dbReference>